<name>A0A379KFI5_PSEPU</name>
<proteinExistence type="predicted"/>
<dbReference type="RefSeq" id="WP_115273237.1">
    <property type="nucleotide sequence ID" value="NZ_UGUY01000001.1"/>
</dbReference>
<reference evidence="3 4" key="1">
    <citation type="submission" date="2018-06" db="EMBL/GenBank/DDBJ databases">
        <authorList>
            <consortium name="Pathogen Informatics"/>
            <person name="Doyle S."/>
        </authorList>
    </citation>
    <scope>NUCLEOTIDE SEQUENCE [LARGE SCALE GENOMIC DNA]</scope>
    <source>
        <strain evidence="3 4">NCTC7914</strain>
    </source>
</reference>
<evidence type="ECO:0000256" key="2">
    <source>
        <dbReference type="SAM" id="SignalP"/>
    </source>
</evidence>
<dbReference type="NCBIfam" id="TIGR02780">
    <property type="entry name" value="TrbJ_Ti"/>
    <property type="match status" value="1"/>
</dbReference>
<gene>
    <name evidence="3" type="primary">trbJ</name>
    <name evidence="3" type="ORF">NCTC7914_00755</name>
</gene>
<evidence type="ECO:0000313" key="3">
    <source>
        <dbReference type="EMBL" id="SUD66693.1"/>
    </source>
</evidence>
<evidence type="ECO:0000256" key="1">
    <source>
        <dbReference type="SAM" id="Coils"/>
    </source>
</evidence>
<keyword evidence="1" id="KW-0175">Coiled coil</keyword>
<feature type="chain" id="PRO_5016780357" evidence="2">
    <location>
        <begin position="26"/>
        <end position="259"/>
    </location>
</feature>
<feature type="coiled-coil region" evidence="1">
    <location>
        <begin position="46"/>
        <end position="73"/>
    </location>
</feature>
<dbReference type="Pfam" id="PF07996">
    <property type="entry name" value="T4SS"/>
    <property type="match status" value="1"/>
</dbReference>
<dbReference type="InterPro" id="IPR023220">
    <property type="entry name" value="T4SS_VirB5-domain"/>
</dbReference>
<organism evidence="3 4">
    <name type="scientific">Pseudomonas putida</name>
    <name type="common">Arthrobacter siderocapsulatus</name>
    <dbReference type="NCBI Taxonomy" id="303"/>
    <lineage>
        <taxon>Bacteria</taxon>
        <taxon>Pseudomonadati</taxon>
        <taxon>Pseudomonadota</taxon>
        <taxon>Gammaproteobacteria</taxon>
        <taxon>Pseudomonadales</taxon>
        <taxon>Pseudomonadaceae</taxon>
        <taxon>Pseudomonas</taxon>
    </lineage>
</organism>
<feature type="signal peptide" evidence="2">
    <location>
        <begin position="1"/>
        <end position="25"/>
    </location>
</feature>
<keyword evidence="2" id="KW-0732">Signal</keyword>
<dbReference type="AlphaFoldDB" id="A0A379KFI5"/>
<dbReference type="SUPFAM" id="SSF101082">
    <property type="entry name" value="Typo IV secretion system protein TraC"/>
    <property type="match status" value="1"/>
</dbReference>
<dbReference type="InterPro" id="IPR014147">
    <property type="entry name" value="T4SS_TrbJ"/>
</dbReference>
<sequence length="259" mass="28622">MKPTHLLKPAIALLAGIGFTLQANAGIPVIDGANVVLNEITSVESIAQTTKQVQEYMTQINQYKTQLDQYENMLKNTAAPAAYIWDEANATINKLMQAQDMLDYYTNQAGSLDSYLDKFQDTSYYRSSPCFSGGGCTDADRAALVKHEEMTSKSQKTANDALFKSIKQQQENLKADASQLENLQKAATTADGQVKAIQYANQLSSQQANQLLQLRTLMLAQQSAEANRAAAELDEKARGQAQAKKLTTWEYKKSPEDDY</sequence>
<protein>
    <submittedName>
        <fullName evidence="3">Conjugal transfer protein TrbJ</fullName>
    </submittedName>
</protein>
<evidence type="ECO:0000313" key="4">
    <source>
        <dbReference type="Proteomes" id="UP000254602"/>
    </source>
</evidence>
<dbReference type="Proteomes" id="UP000254602">
    <property type="component" value="Unassembled WGS sequence"/>
</dbReference>
<dbReference type="Gene3D" id="1.20.58.430">
    <property type="entry name" value="Type IV secretion system, VirB5-domain"/>
    <property type="match status" value="1"/>
</dbReference>
<dbReference type="NCBIfam" id="NF010452">
    <property type="entry name" value="PRK13879.1"/>
    <property type="match status" value="1"/>
</dbReference>
<dbReference type="InterPro" id="IPR014158">
    <property type="entry name" value="T4SS_VirB5"/>
</dbReference>
<dbReference type="EMBL" id="UGUY01000001">
    <property type="protein sequence ID" value="SUD66693.1"/>
    <property type="molecule type" value="Genomic_DNA"/>
</dbReference>
<accession>A0A379KFI5</accession>